<dbReference type="KEGG" id="dpu:SU48_05680"/>
<dbReference type="EMBL" id="CP011387">
    <property type="protein sequence ID" value="ANE43341.1"/>
    <property type="molecule type" value="Genomic_DNA"/>
</dbReference>
<dbReference type="PATRIC" id="fig|1182568.3.peg.1180"/>
<reference evidence="2 3" key="1">
    <citation type="submission" date="2015-01" db="EMBL/GenBank/DDBJ databases">
        <title>Deinococcus puniceus/DY1/ whole genome sequencing.</title>
        <authorList>
            <person name="Kim M.K."/>
            <person name="Srinivasan S."/>
            <person name="Lee J.-J."/>
        </authorList>
    </citation>
    <scope>NUCLEOTIDE SEQUENCE [LARGE SCALE GENOMIC DNA]</scope>
    <source>
        <strain evidence="2 3">DY1</strain>
    </source>
</reference>
<dbReference type="InterPro" id="IPR011335">
    <property type="entry name" value="Restrct_endonuc-II-like"/>
</dbReference>
<dbReference type="AlphaFoldDB" id="A0A172T8M3"/>
<dbReference type="InterPro" id="IPR008538">
    <property type="entry name" value="Uma2"/>
</dbReference>
<evidence type="ECO:0000259" key="1">
    <source>
        <dbReference type="Pfam" id="PF05685"/>
    </source>
</evidence>
<dbReference type="CDD" id="cd06260">
    <property type="entry name" value="DUF820-like"/>
    <property type="match status" value="1"/>
</dbReference>
<dbReference type="OrthoDB" id="26750at2"/>
<dbReference type="Pfam" id="PF05685">
    <property type="entry name" value="Uma2"/>
    <property type="match status" value="1"/>
</dbReference>
<dbReference type="RefSeq" id="WP_064014404.1">
    <property type="nucleotide sequence ID" value="NZ_CP011387.1"/>
</dbReference>
<protein>
    <recommendedName>
        <fullName evidence="1">Putative restriction endonuclease domain-containing protein</fullName>
    </recommendedName>
</protein>
<dbReference type="Proteomes" id="UP000077363">
    <property type="component" value="Chromosome"/>
</dbReference>
<evidence type="ECO:0000313" key="2">
    <source>
        <dbReference type="EMBL" id="ANE43341.1"/>
    </source>
</evidence>
<keyword evidence="3" id="KW-1185">Reference proteome</keyword>
<dbReference type="Gene3D" id="3.90.1570.10">
    <property type="entry name" value="tt1808, chain A"/>
    <property type="match status" value="1"/>
</dbReference>
<dbReference type="PANTHER" id="PTHR36558">
    <property type="entry name" value="GLR1098 PROTEIN"/>
    <property type="match status" value="1"/>
</dbReference>
<accession>A0A172T8M3</accession>
<gene>
    <name evidence="2" type="ORF">SU48_05680</name>
</gene>
<organism evidence="2 3">
    <name type="scientific">Deinococcus puniceus</name>
    <dbReference type="NCBI Taxonomy" id="1182568"/>
    <lineage>
        <taxon>Bacteria</taxon>
        <taxon>Thermotogati</taxon>
        <taxon>Deinococcota</taxon>
        <taxon>Deinococci</taxon>
        <taxon>Deinococcales</taxon>
        <taxon>Deinococcaceae</taxon>
        <taxon>Deinococcus</taxon>
    </lineage>
</organism>
<proteinExistence type="predicted"/>
<name>A0A172T8M3_9DEIO</name>
<dbReference type="InterPro" id="IPR012296">
    <property type="entry name" value="Nuclease_put_TT1808"/>
</dbReference>
<evidence type="ECO:0000313" key="3">
    <source>
        <dbReference type="Proteomes" id="UP000077363"/>
    </source>
</evidence>
<dbReference type="PANTHER" id="PTHR36558:SF1">
    <property type="entry name" value="RESTRICTION ENDONUCLEASE DOMAIN-CONTAINING PROTEIN-RELATED"/>
    <property type="match status" value="1"/>
</dbReference>
<sequence length="195" mass="21986">MSAPALQTISEEEYLRTEEESPVRREYIWGFVYPVHGEEGPHAQAGATSRHGLICMSIGASLYRPALKAGCRAYQSDMKVRIPQFRGVTYYYPDVVLTCEPIEDDATSIESPCLIVEVLSPSTRNLDRREKLLAYTDLPSLQGYLLVDTATRAARLYTRNGEKWNEDYLEESGVLKLPCVDVELSLDEIYEGVNL</sequence>
<dbReference type="SUPFAM" id="SSF52980">
    <property type="entry name" value="Restriction endonuclease-like"/>
    <property type="match status" value="1"/>
</dbReference>
<feature type="domain" description="Putative restriction endonuclease" evidence="1">
    <location>
        <begin position="12"/>
        <end position="184"/>
    </location>
</feature>
<dbReference type="STRING" id="1182568.SU48_05680"/>